<keyword evidence="3" id="KW-1185">Reference proteome</keyword>
<dbReference type="eggNOG" id="COG1208">
    <property type="taxonomic scope" value="Bacteria"/>
</dbReference>
<dbReference type="GO" id="GO:0016740">
    <property type="term" value="F:transferase activity"/>
    <property type="evidence" value="ECO:0007669"/>
    <property type="project" value="UniProtKB-KW"/>
</dbReference>
<keyword evidence="2" id="KW-0808">Transferase</keyword>
<dbReference type="SUPFAM" id="SSF53448">
    <property type="entry name" value="Nucleotide-diphospho-sugar transferases"/>
    <property type="match status" value="1"/>
</dbReference>
<dbReference type="InterPro" id="IPR005835">
    <property type="entry name" value="NTP_transferase_dom"/>
</dbReference>
<name>E0I8C5_9BACL</name>
<dbReference type="PANTHER" id="PTHR22572">
    <property type="entry name" value="SUGAR-1-PHOSPHATE GUANYL TRANSFERASE"/>
    <property type="match status" value="1"/>
</dbReference>
<accession>E0I8C5</accession>
<dbReference type="InterPro" id="IPR050486">
    <property type="entry name" value="Mannose-1P_guanyltransferase"/>
</dbReference>
<sequence>MTKKAVILCGGLGIRLAPLTSVFPKPLLPIGEKAMIEIQIEQLKKYGFTEIYLATNYKSEYFERFFGNGDYYGVNIIISKETKPLGTAGPIKLLEDKLDEPFLVMNGDIITQLNFDKIYQYAIEKKGLLTAGVKKMIMPYDFGNIHFDGDAITKIEEKPNIIMHGLAGIYAMHPDIMEYIPSDTYFGMDSLLEVMIQRQEKIYKYDIEDYWLDVGRMDDYNKIRNSYDEMIMKEKESCAE</sequence>
<proteinExistence type="predicted"/>
<dbReference type="AlphaFoldDB" id="E0I8C5"/>
<dbReference type="OrthoDB" id="9801899at2"/>
<evidence type="ECO:0000259" key="1">
    <source>
        <dbReference type="Pfam" id="PF00483"/>
    </source>
</evidence>
<evidence type="ECO:0000313" key="2">
    <source>
        <dbReference type="EMBL" id="EFM11430.1"/>
    </source>
</evidence>
<evidence type="ECO:0000313" key="3">
    <source>
        <dbReference type="Proteomes" id="UP000005387"/>
    </source>
</evidence>
<dbReference type="EMBL" id="AEDD01000004">
    <property type="protein sequence ID" value="EFM11430.1"/>
    <property type="molecule type" value="Genomic_DNA"/>
</dbReference>
<dbReference type="Pfam" id="PF00483">
    <property type="entry name" value="NTP_transferase"/>
    <property type="match status" value="1"/>
</dbReference>
<feature type="domain" description="Nucleotidyl transferase" evidence="1">
    <location>
        <begin position="4"/>
        <end position="227"/>
    </location>
</feature>
<organism evidence="2 3">
    <name type="scientific">Paenibacillus curdlanolyticus YK9</name>
    <dbReference type="NCBI Taxonomy" id="717606"/>
    <lineage>
        <taxon>Bacteria</taxon>
        <taxon>Bacillati</taxon>
        <taxon>Bacillota</taxon>
        <taxon>Bacilli</taxon>
        <taxon>Bacillales</taxon>
        <taxon>Paenibacillaceae</taxon>
        <taxon>Paenibacillus</taxon>
    </lineage>
</organism>
<dbReference type="Gene3D" id="3.90.550.10">
    <property type="entry name" value="Spore Coat Polysaccharide Biosynthesis Protein SpsA, Chain A"/>
    <property type="match status" value="1"/>
</dbReference>
<dbReference type="RefSeq" id="WP_006037886.1">
    <property type="nucleotide sequence ID" value="NZ_AEDD01000004.1"/>
</dbReference>
<gene>
    <name evidence="2" type="ORF">PaecuDRAFT_1876</name>
</gene>
<dbReference type="Proteomes" id="UP000005387">
    <property type="component" value="Unassembled WGS sequence"/>
</dbReference>
<dbReference type="InterPro" id="IPR029044">
    <property type="entry name" value="Nucleotide-diphossugar_trans"/>
</dbReference>
<dbReference type="STRING" id="717606.PaecuDRAFT_1876"/>
<protein>
    <submittedName>
        <fullName evidence="2">Nucleotidyl transferase</fullName>
    </submittedName>
</protein>
<reference evidence="2 3" key="1">
    <citation type="submission" date="2010-07" db="EMBL/GenBank/DDBJ databases">
        <title>The draft genome of Paenibacillus curdlanolyticus YK9.</title>
        <authorList>
            <consortium name="US DOE Joint Genome Institute (JGI-PGF)"/>
            <person name="Lucas S."/>
            <person name="Copeland A."/>
            <person name="Lapidus A."/>
            <person name="Cheng J.-F."/>
            <person name="Bruce D."/>
            <person name="Goodwin L."/>
            <person name="Pitluck S."/>
            <person name="Land M.L."/>
            <person name="Hauser L."/>
            <person name="Chang Y.-J."/>
            <person name="Jeffries C."/>
            <person name="Anderson I.J."/>
            <person name="Johnson E."/>
            <person name="Loganathan U."/>
            <person name="Mulhopadhyay B."/>
            <person name="Kyrpides N."/>
            <person name="Woyke T.J."/>
        </authorList>
    </citation>
    <scope>NUCLEOTIDE SEQUENCE [LARGE SCALE GENOMIC DNA]</scope>
    <source>
        <strain evidence="2 3">YK9</strain>
    </source>
</reference>